<accession>A0AB39G8R7</accession>
<dbReference type="EMBL" id="CP158270">
    <property type="protein sequence ID" value="XDJ91085.1"/>
    <property type="molecule type" value="Genomic_DNA"/>
</dbReference>
<evidence type="ECO:0000313" key="8">
    <source>
        <dbReference type="EMBL" id="XDJ98107.1"/>
    </source>
</evidence>
<proteinExistence type="predicted"/>
<evidence type="ECO:0000256" key="3">
    <source>
        <dbReference type="SAM" id="SignalP"/>
    </source>
</evidence>
<organism evidence="4">
    <name type="scientific">Castellaniella ginsengisoli</name>
    <dbReference type="NCBI Taxonomy" id="546114"/>
    <lineage>
        <taxon>Bacteria</taxon>
        <taxon>Pseudomonadati</taxon>
        <taxon>Pseudomonadota</taxon>
        <taxon>Betaproteobacteria</taxon>
        <taxon>Burkholderiales</taxon>
        <taxon>Alcaligenaceae</taxon>
        <taxon>Castellaniella</taxon>
    </lineage>
</organism>
<dbReference type="AlphaFoldDB" id="A0AB39G8R7"/>
<evidence type="ECO:0000313" key="7">
    <source>
        <dbReference type="EMBL" id="XDJ95459.1"/>
    </source>
</evidence>
<reference evidence="4" key="1">
    <citation type="submission" date="2024-05" db="EMBL/GenBank/DDBJ databases">
        <authorList>
            <person name="Luo Y.-C."/>
            <person name="Nicholds J."/>
            <person name="Mortimer T."/>
            <person name="Maboni G."/>
        </authorList>
    </citation>
    <scope>NUCLEOTIDE SEQUENCE</scope>
    <source>
        <strain evidence="7">124370</strain>
        <strain evidence="8">124566</strain>
        <strain evidence="6">124953</strain>
        <strain evidence="5">130308</strain>
        <strain evidence="4">130416</strain>
    </source>
</reference>
<dbReference type="EMBL" id="CP158269">
    <property type="protein sequence ID" value="XDJ87141.1"/>
    <property type="molecule type" value="Genomic_DNA"/>
</dbReference>
<keyword evidence="2" id="KW-0472">Membrane</keyword>
<dbReference type="PROSITE" id="PS51257">
    <property type="entry name" value="PROKAR_LIPOPROTEIN"/>
    <property type="match status" value="1"/>
</dbReference>
<dbReference type="EMBL" id="CP158272">
    <property type="protein sequence ID" value="XDJ98107.1"/>
    <property type="molecule type" value="Genomic_DNA"/>
</dbReference>
<sequence length="458" mass="49195">MPKIAISIAVFLLFLFSCSLAFADEVLLPARENKVWLAGGKALENNSYVRSFSRVDPRVIRTFEGISSQANIVVAQAPVISSAAARPAIATALRTIGRVSTIGFPVALAVGGVIEWYFDSEDDDSVVVNRRETSGELIVGKEFWYCKTLKAPEPEKLVSECFARNTSYDALKPSYDLRVSEDCSYPSSGGYRCAVERRSKAYPSGGWTVTGQEFVYFEPDGSKLERSCPPGYFLDGSVCIPYSAEGGGSSEPVRIPIADAIAALPEEDKSSKLNPQWISDLMNQLWQQAASQPGYQGLPYSPSHAVSPQDFSTVSPDDMPTVDDFVKPVERPSTESPINVDPSTNTGSGSSGGGGGITNPGTGDQINLGGDPNIGAPSLETPPTAQMIIQPLTTLFPELRSYQANIPSGECPRPAVDVFDHSYVLDAHCDLFEQNRSVLQASMLAAFGILSLVIVLKA</sequence>
<feature type="compositionally biased region" description="Polar residues" evidence="1">
    <location>
        <begin position="304"/>
        <end position="315"/>
    </location>
</feature>
<name>A0AB39G8R7_9BURK</name>
<gene>
    <name evidence="6" type="ORF">ABRY95_04755</name>
    <name evidence="4" type="ORF">ABRY98_09335</name>
    <name evidence="7" type="ORF">ABRZ05_10225</name>
    <name evidence="8" type="ORF">ABRZ11_09880</name>
    <name evidence="5" type="ORF">ABRZ12_01990</name>
</gene>
<feature type="compositionally biased region" description="Basic and acidic residues" evidence="1">
    <location>
        <begin position="324"/>
        <end position="333"/>
    </location>
</feature>
<evidence type="ECO:0000256" key="2">
    <source>
        <dbReference type="SAM" id="Phobius"/>
    </source>
</evidence>
<feature type="chain" id="PRO_5044174856" description="TspB protein" evidence="3">
    <location>
        <begin position="24"/>
        <end position="458"/>
    </location>
</feature>
<keyword evidence="3" id="KW-0732">Signal</keyword>
<evidence type="ECO:0000256" key="1">
    <source>
        <dbReference type="SAM" id="MobiDB-lite"/>
    </source>
</evidence>
<dbReference type="RefSeq" id="WP_368648911.1">
    <property type="nucleotide sequence ID" value="NZ_CP158269.1"/>
</dbReference>
<protein>
    <recommendedName>
        <fullName evidence="9">TspB protein</fullName>
    </recommendedName>
</protein>
<feature type="region of interest" description="Disordered" evidence="1">
    <location>
        <begin position="293"/>
        <end position="374"/>
    </location>
</feature>
<evidence type="ECO:0008006" key="9">
    <source>
        <dbReference type="Google" id="ProtNLM"/>
    </source>
</evidence>
<keyword evidence="2" id="KW-0812">Transmembrane</keyword>
<evidence type="ECO:0000313" key="4">
    <source>
        <dbReference type="EMBL" id="XDJ87141.1"/>
    </source>
</evidence>
<evidence type="ECO:0000313" key="6">
    <source>
        <dbReference type="EMBL" id="XDJ94316.1"/>
    </source>
</evidence>
<dbReference type="EMBL" id="CP158273">
    <property type="protein sequence ID" value="XDJ95459.1"/>
    <property type="molecule type" value="Genomic_DNA"/>
</dbReference>
<evidence type="ECO:0000313" key="5">
    <source>
        <dbReference type="EMBL" id="XDJ91085.1"/>
    </source>
</evidence>
<feature type="transmembrane region" description="Helical" evidence="2">
    <location>
        <begin position="438"/>
        <end position="456"/>
    </location>
</feature>
<feature type="signal peptide" evidence="3">
    <location>
        <begin position="1"/>
        <end position="23"/>
    </location>
</feature>
<keyword evidence="2" id="KW-1133">Transmembrane helix</keyword>
<dbReference type="EMBL" id="CP158271">
    <property type="protein sequence ID" value="XDJ94316.1"/>
    <property type="molecule type" value="Genomic_DNA"/>
</dbReference>
<feature type="compositionally biased region" description="Gly residues" evidence="1">
    <location>
        <begin position="349"/>
        <end position="358"/>
    </location>
</feature>